<dbReference type="NCBIfam" id="TIGR00229">
    <property type="entry name" value="sensory_box"/>
    <property type="match status" value="1"/>
</dbReference>
<sequence length="499" mass="57930">MIILVILLVVFGLSIQILMINTHKRNILRKDYISLNVALYIDAFATMLFIFSVYFDAPTYFHLIFEYLIFVSMGILFLIIMRILSSKSEKRIIATFSIGIIGVGLIMIFGTKMDKVLAQSLLLVILLSRILIVDFRKVYPSKYIKSTVYLLFITETVRFITEGFITSDLLYHTFTDTWVSAFSFILRALSMVFIIILHDQLSINKNLAKTLDIQSSAKLLNQVFDQNPNVVILTNMKRQIIYANKQTINLTGYSEEELIGSTPSLLKSGLTPRKTYDELEKALRAGESWVGEFINIKKNGEIFTELSKIMTLKGVNGKPMFHLAIKNDITKEKAYLQELEYRSNHDDLTGLLRRQVFIQKLESNMGINHEHNHYFILMDIDEFKFINDNYGHLIGDDILIEFSSALKEVFDIRSYICRFGGDEFAVYLHDYEPEQVKLLIERLYQILSNHPIESISNEYRLRFSYGFTKIEIPVDFSKVYENSDKNLYEHKATKNNLRR</sequence>
<protein>
    <submittedName>
        <fullName evidence="4">Diguanylate cyclase</fullName>
    </submittedName>
</protein>
<dbReference type="AlphaFoldDB" id="A0A553IJP2"/>
<keyword evidence="1" id="KW-1133">Transmembrane helix</keyword>
<evidence type="ECO:0000313" key="5">
    <source>
        <dbReference type="Proteomes" id="UP000315938"/>
    </source>
</evidence>
<dbReference type="NCBIfam" id="TIGR00254">
    <property type="entry name" value="GGDEF"/>
    <property type="match status" value="1"/>
</dbReference>
<dbReference type="PROSITE" id="PS50887">
    <property type="entry name" value="GGDEF"/>
    <property type="match status" value="1"/>
</dbReference>
<dbReference type="InterPro" id="IPR035965">
    <property type="entry name" value="PAS-like_dom_sf"/>
</dbReference>
<dbReference type="InterPro" id="IPR029787">
    <property type="entry name" value="Nucleotide_cyclase"/>
</dbReference>
<evidence type="ECO:0000313" key="4">
    <source>
        <dbReference type="EMBL" id="TRY00408.1"/>
    </source>
</evidence>
<feature type="transmembrane region" description="Helical" evidence="1">
    <location>
        <begin position="60"/>
        <end position="80"/>
    </location>
</feature>
<feature type="domain" description="GGDEF" evidence="3">
    <location>
        <begin position="371"/>
        <end position="499"/>
    </location>
</feature>
<dbReference type="Gene3D" id="3.30.70.270">
    <property type="match status" value="1"/>
</dbReference>
<dbReference type="CDD" id="cd00130">
    <property type="entry name" value="PAS"/>
    <property type="match status" value="1"/>
</dbReference>
<feature type="transmembrane region" description="Helical" evidence="1">
    <location>
        <begin position="92"/>
        <end position="110"/>
    </location>
</feature>
<feature type="domain" description="PAS" evidence="2">
    <location>
        <begin position="216"/>
        <end position="260"/>
    </location>
</feature>
<dbReference type="PANTHER" id="PTHR44757:SF2">
    <property type="entry name" value="BIOFILM ARCHITECTURE MAINTENANCE PROTEIN MBAA"/>
    <property type="match status" value="1"/>
</dbReference>
<dbReference type="InterPro" id="IPR000160">
    <property type="entry name" value="GGDEF_dom"/>
</dbReference>
<dbReference type="Gene3D" id="3.30.450.20">
    <property type="entry name" value="PAS domain"/>
    <property type="match status" value="1"/>
</dbReference>
<evidence type="ECO:0000259" key="3">
    <source>
        <dbReference type="PROSITE" id="PS50887"/>
    </source>
</evidence>
<keyword evidence="1" id="KW-0472">Membrane</keyword>
<dbReference type="InterPro" id="IPR000014">
    <property type="entry name" value="PAS"/>
</dbReference>
<dbReference type="Pfam" id="PF00990">
    <property type="entry name" value="GGDEF"/>
    <property type="match status" value="1"/>
</dbReference>
<dbReference type="SUPFAM" id="SSF55785">
    <property type="entry name" value="PYP-like sensor domain (PAS domain)"/>
    <property type="match status" value="1"/>
</dbReference>
<dbReference type="CDD" id="cd01949">
    <property type="entry name" value="GGDEF"/>
    <property type="match status" value="1"/>
</dbReference>
<dbReference type="Pfam" id="PF13426">
    <property type="entry name" value="PAS_9"/>
    <property type="match status" value="1"/>
</dbReference>
<organism evidence="4 5">
    <name type="scientific">Acholeplasma laidlawii</name>
    <dbReference type="NCBI Taxonomy" id="2148"/>
    <lineage>
        <taxon>Bacteria</taxon>
        <taxon>Bacillati</taxon>
        <taxon>Mycoplasmatota</taxon>
        <taxon>Mollicutes</taxon>
        <taxon>Acholeplasmatales</taxon>
        <taxon>Acholeplasmataceae</taxon>
        <taxon>Acholeplasma</taxon>
    </lineage>
</organism>
<dbReference type="InterPro" id="IPR043128">
    <property type="entry name" value="Rev_trsase/Diguanyl_cyclase"/>
</dbReference>
<gene>
    <name evidence="4" type="ORF">FNV44_04970</name>
</gene>
<dbReference type="Proteomes" id="UP000315938">
    <property type="component" value="Unassembled WGS sequence"/>
</dbReference>
<feature type="transmembrane region" description="Helical" evidence="1">
    <location>
        <begin position="6"/>
        <end position="23"/>
    </location>
</feature>
<comment type="caution">
    <text evidence="4">The sequence shown here is derived from an EMBL/GenBank/DDBJ whole genome shotgun (WGS) entry which is preliminary data.</text>
</comment>
<dbReference type="SUPFAM" id="SSF55073">
    <property type="entry name" value="Nucleotide cyclase"/>
    <property type="match status" value="1"/>
</dbReference>
<dbReference type="PROSITE" id="PS50112">
    <property type="entry name" value="PAS"/>
    <property type="match status" value="1"/>
</dbReference>
<name>A0A553IJP2_ACHLA</name>
<feature type="transmembrane region" description="Helical" evidence="1">
    <location>
        <begin position="177"/>
        <end position="197"/>
    </location>
</feature>
<dbReference type="PANTHER" id="PTHR44757">
    <property type="entry name" value="DIGUANYLATE CYCLASE DGCP"/>
    <property type="match status" value="1"/>
</dbReference>
<proteinExistence type="predicted"/>
<evidence type="ECO:0000256" key="1">
    <source>
        <dbReference type="SAM" id="Phobius"/>
    </source>
</evidence>
<feature type="transmembrane region" description="Helical" evidence="1">
    <location>
        <begin position="35"/>
        <end position="54"/>
    </location>
</feature>
<dbReference type="EMBL" id="VKID01000001">
    <property type="protein sequence ID" value="TRY00408.1"/>
    <property type="molecule type" value="Genomic_DNA"/>
</dbReference>
<accession>A0A553IJP2</accession>
<dbReference type="SMART" id="SM00091">
    <property type="entry name" value="PAS"/>
    <property type="match status" value="1"/>
</dbReference>
<dbReference type="InterPro" id="IPR052155">
    <property type="entry name" value="Biofilm_reg_signaling"/>
</dbReference>
<feature type="transmembrane region" description="Helical" evidence="1">
    <location>
        <begin position="147"/>
        <end position="165"/>
    </location>
</feature>
<evidence type="ECO:0000259" key="2">
    <source>
        <dbReference type="PROSITE" id="PS50112"/>
    </source>
</evidence>
<dbReference type="SMART" id="SM00267">
    <property type="entry name" value="GGDEF"/>
    <property type="match status" value="1"/>
</dbReference>
<reference evidence="4 5" key="1">
    <citation type="submission" date="2019-07" db="EMBL/GenBank/DDBJ databases">
        <title>Genome sequence of Acholeplasma laidlawii strain with increased resistance to erythromycin.</title>
        <authorList>
            <person name="Medvedeva E.S."/>
            <person name="Baranova N.B."/>
            <person name="Siniagina M.N."/>
            <person name="Mouzykantov A."/>
            <person name="Chernova O.A."/>
            <person name="Chernov V.M."/>
        </authorList>
    </citation>
    <scope>NUCLEOTIDE SEQUENCE [LARGE SCALE GENOMIC DNA]</scope>
    <source>
        <strain evidence="4 5">PG8REry</strain>
    </source>
</reference>
<keyword evidence="1" id="KW-0812">Transmembrane</keyword>
<feature type="transmembrane region" description="Helical" evidence="1">
    <location>
        <begin position="116"/>
        <end position="135"/>
    </location>
</feature>